<dbReference type="PROSITE" id="PS50075">
    <property type="entry name" value="CARRIER"/>
    <property type="match status" value="1"/>
</dbReference>
<keyword evidence="1" id="KW-0596">Phosphopantetheine</keyword>
<dbReference type="CDD" id="cd08954">
    <property type="entry name" value="KR_1_FAS_SDR_x"/>
    <property type="match status" value="1"/>
</dbReference>
<keyword evidence="3" id="KW-0808">Transferase</keyword>
<dbReference type="Gene3D" id="3.40.50.720">
    <property type="entry name" value="NAD(P)-binding Rossmann-like Domain"/>
    <property type="match status" value="1"/>
</dbReference>
<dbReference type="SUPFAM" id="SSF47336">
    <property type="entry name" value="ACP-like"/>
    <property type="match status" value="1"/>
</dbReference>
<dbReference type="InterPro" id="IPR057326">
    <property type="entry name" value="KR_dom"/>
</dbReference>
<dbReference type="SUPFAM" id="SSF53901">
    <property type="entry name" value="Thiolase-like"/>
    <property type="match status" value="1"/>
</dbReference>
<dbReference type="SUPFAM" id="SSF55048">
    <property type="entry name" value="Probable ACP-binding domain of malonyl-CoA ACP transacylase"/>
    <property type="match status" value="1"/>
</dbReference>
<name>A0A9N9RQT8_9DIPT</name>
<dbReference type="Gene3D" id="3.40.50.1820">
    <property type="entry name" value="alpha/beta hydrolase"/>
    <property type="match status" value="1"/>
</dbReference>
<dbReference type="SMART" id="SM00827">
    <property type="entry name" value="PKS_AT"/>
    <property type="match status" value="1"/>
</dbReference>
<dbReference type="InterPro" id="IPR014030">
    <property type="entry name" value="Ketoacyl_synth_N"/>
</dbReference>
<dbReference type="InterPro" id="IPR032821">
    <property type="entry name" value="PKS_assoc"/>
</dbReference>
<dbReference type="SMART" id="SM00825">
    <property type="entry name" value="PKS_KS"/>
    <property type="match status" value="1"/>
</dbReference>
<reference evidence="8" key="1">
    <citation type="submission" date="2022-01" db="EMBL/GenBank/DDBJ databases">
        <authorList>
            <person name="King R."/>
        </authorList>
    </citation>
    <scope>NUCLEOTIDE SEQUENCE</scope>
</reference>
<dbReference type="EMBL" id="OU895878">
    <property type="protein sequence ID" value="CAG9803124.1"/>
    <property type="molecule type" value="Genomic_DNA"/>
</dbReference>
<dbReference type="SUPFAM" id="SSF53474">
    <property type="entry name" value="alpha/beta-Hydrolases"/>
    <property type="match status" value="1"/>
</dbReference>
<evidence type="ECO:0000259" key="7">
    <source>
        <dbReference type="PROSITE" id="PS52004"/>
    </source>
</evidence>
<evidence type="ECO:0000256" key="5">
    <source>
        <dbReference type="ARBA" id="ARBA00023268"/>
    </source>
</evidence>
<organism evidence="8 9">
    <name type="scientific">Chironomus riparius</name>
    <dbReference type="NCBI Taxonomy" id="315576"/>
    <lineage>
        <taxon>Eukaryota</taxon>
        <taxon>Metazoa</taxon>
        <taxon>Ecdysozoa</taxon>
        <taxon>Arthropoda</taxon>
        <taxon>Hexapoda</taxon>
        <taxon>Insecta</taxon>
        <taxon>Pterygota</taxon>
        <taxon>Neoptera</taxon>
        <taxon>Endopterygota</taxon>
        <taxon>Diptera</taxon>
        <taxon>Nematocera</taxon>
        <taxon>Chironomoidea</taxon>
        <taxon>Chironomidae</taxon>
        <taxon>Chironominae</taxon>
        <taxon>Chironomus</taxon>
    </lineage>
</organism>
<dbReference type="InterPro" id="IPR049391">
    <property type="entry name" value="FAS_pseudo-KR"/>
</dbReference>
<evidence type="ECO:0000313" key="8">
    <source>
        <dbReference type="EMBL" id="CAG9803124.1"/>
    </source>
</evidence>
<dbReference type="SUPFAM" id="SSF50129">
    <property type="entry name" value="GroES-like"/>
    <property type="match status" value="1"/>
</dbReference>
<dbReference type="InterPro" id="IPR009081">
    <property type="entry name" value="PP-bd_ACP"/>
</dbReference>
<dbReference type="Pfam" id="PF02801">
    <property type="entry name" value="Ketoacyl-synt_C"/>
    <property type="match status" value="1"/>
</dbReference>
<dbReference type="PROSITE" id="PS52004">
    <property type="entry name" value="KS3_2"/>
    <property type="match status" value="1"/>
</dbReference>
<dbReference type="Pfam" id="PF00107">
    <property type="entry name" value="ADH_zinc_N"/>
    <property type="match status" value="1"/>
</dbReference>
<dbReference type="OrthoDB" id="7773414at2759"/>
<dbReference type="InterPro" id="IPR050091">
    <property type="entry name" value="PKS_NRPS_Biosynth_Enz"/>
</dbReference>
<dbReference type="InterPro" id="IPR020843">
    <property type="entry name" value="ER"/>
</dbReference>
<gene>
    <name evidence="8" type="ORF">CHIRRI_LOCUS6025</name>
</gene>
<evidence type="ECO:0000313" key="9">
    <source>
        <dbReference type="Proteomes" id="UP001153620"/>
    </source>
</evidence>
<dbReference type="CDD" id="cd00833">
    <property type="entry name" value="PKS"/>
    <property type="match status" value="1"/>
</dbReference>
<feature type="domain" description="Ketosynthase family 3 (KS3)" evidence="7">
    <location>
        <begin position="5"/>
        <end position="412"/>
    </location>
</feature>
<dbReference type="Proteomes" id="UP001153620">
    <property type="component" value="Chromosome 2"/>
</dbReference>
<dbReference type="SUPFAM" id="SSF52151">
    <property type="entry name" value="FabD/lysophospholipase-like"/>
    <property type="match status" value="1"/>
</dbReference>
<keyword evidence="2" id="KW-0597">Phosphoprotein</keyword>
<dbReference type="GO" id="GO:0004315">
    <property type="term" value="F:3-oxoacyl-[acyl-carrier-protein] synthase activity"/>
    <property type="evidence" value="ECO:0007669"/>
    <property type="project" value="InterPro"/>
</dbReference>
<dbReference type="PANTHER" id="PTHR43775:SF23">
    <property type="entry name" value="FATTY ACID SYNTHASE 3"/>
    <property type="match status" value="1"/>
</dbReference>
<sequence>MEFQDDDVVISGISGRFPSSNNLKEFEYNLYNKVNMTDDDESRWKHFSDEVPKRFGKIRNLEKFDASFFSTLNKHANWTDPQMRILLEHAYESILDAGVSPQSLVGSNTGVFVGCSMSDARDSFLHRVPPKDGYVISGSGGFYLSNRISYALGLCGPSFTVDTACSSSSYALDIAFRYMEAGICDSALVGGSQLILNFATTVEYSRLGILSKEGISCPFDEDASGFTRAESISVIFLQKRKDSKRIYANVVYSSSNNDGFKKEGASFPSKIMQQKLIESFYQTIKFDPANVNFVEAHATGTKLGDPEELAAIDEVFAKRTGRSKTLTIGSVKSNMGHAEAASGMASMAKIILSFENQKFPPNINLKSLRSDVAAFSEGRIKVATEVEDLDSEFIAMNSFGLGGGNAHSLFRGNPKVKTNFGIPDDELGRMVLWSGRTEAAINAIFDDITQRPLDAEHIALLQNSQTQTTSANTYRGYGMFINDKSDGKAVCVKQNIQYFNGSRRPVVFVYSGIGSQWLEMGRDLMKIPLFAQSIEKCHDILMNKGINLKNILTSAEEDTFSNVLHSYVGIITIEIALTDILKELNIVPDYIIGHSVGELGCAYADNCFTAEETLLAAYARGVASRESQTIRGAMAAVGMNHLKLKEIVPNDIDIACHNGEDSSTISGPVESIHDFIDKLKEDKVFVKEVACSGVPLHSRYIKEMGQNLHNKLKQIIKKPKMRSEKWLSSTYAEEMWKEDEAAFCSAEYQTKNLLNPVLFQEVTEMLPKDAFLIEVAPSGLLRAILTRNVKNGAYINLTERNSKDGFNHFMEGLGRIFEYGVDMDILKLYPSISFPVSRGTPMIAPVIKWNHEDDHFVPYFDSYNIFERQNIVINISDKKYEFLQGHIVDSRIIFPATGWIFLVWETFSSMIGKHYEKTKVIIEDINFLRATPLFKNQDLLVTISIHRGSGRFEIIEGNSPIVQGFIKNGDDIEMSEITPHYDNNIFNGDGFYKEMRLCGFIHLGPFKGVTEIQFNGLKGKMKWMGNWITFLDILTHFNNRRTLLSRDMGVPVRIRKFIIDPILHYKMLEEKMNKSGNNEDSDVVFDVVVCPYRQIINAGSIKIHEKTNKVLNRRRTNAPSLEINEFVPFFNIDRMTLDNAAKVIVQMFTENFSQIKFTTLEIDDNRLDEKQLLVEHFQKAINEIPQIISNMTLLTSRNNFHLKGVNISSDDLSSFRGVDLLIKSKFIGDENALEEIKLIMNNNGYIISREDQDYSNVENEDYRTVAKICTAFDEILHIIQFKSDSNNSYNIIEITSNVNDWIEPLKKSLKESPTILFAYNQEPSGILGFTKCLKQEYLNKLKCFFIMDTENAPSVFDVKNNFFGDQLKYNHSMNVFKDGKWGSYRHLNLLAITNSSPQSEHCFANCQVKGDLSTFAWIQGSLDVNDTNLDLIRIQYSSLNFKDVMLALGRITDNRAKTIFDQEACLGFEFSGTKQNGERVMGIAFGAGALATHYDANNSILWKVPDSWTLEEAATVPLVYFTVYFAFFNTTTIRAGKKILIHSGSGGVGQAAIEVAFAYGLEVYTTVSNEDKKNYLLQKFPKLKPENIGNSRNTTFEKMVLENTEGKGVDYILNSLSGDKLKASIRCVGVDGVFLEIGKYDIQMGTNLDIGYLSKRITIKAVIFDDLAVDSEELQFVYNLVDNDLKTGIIKPLNATVFDANKIEDAFRFMSGGQHIGKVLIRVRKEENDAYSLPFAALKRIYYHPSECIVITGGLGGFGMELVEWLMSRGCQKFVLSSRRGITNPNQHLRVGRWKKLGADVKISSSDITTQQGCEELINQAKKLGPVCSIFNLAGVLRDGIFDNLDEQMFNESMAPKALSTKYLDKVSRTLCPNLKQFVVFSSVACGRGNAGQSNYGMSNSVMERIIEDRHCDDLPAKAIQWGAVGDVGMLADFQLINMNKDVGGTLPQPISSCLEVLDTLLTSKNPIVSSMIIADKKISDFGKGNIIDMIFKIMGIRDKKSISMDSTLTQLGIDSLTGVEIQQIIEHEFDISLTSQEIRSLTLSQLEKRVLSKDLANTAPNLIENDISAAEKIEWMRILMEGVIDPITNDVVSLENVIKVNDAQCSDIKVLILPGFYGLASKVYRNIGEEMEFPAYVLQYMNTNESKNVEEIMNEITPSVFELFSDVNKFILIGHSFGASLVLKLAKNLENLGKSGKIIQIDGSPMYSNKFAQQTLNEDNIDNNENYISMLLFKFYQNYVDLNVYKAAFESSSNWTDRFKEMTLRAGDSITLSHEYMMINVSSAYINRLNIALHLKAEEFSVLDTTRISLIKAAKSSIKELPNDYGLSKYSTQDVIVKSVTGDHVTMLQNSELRFVIEKLLSI</sequence>
<dbReference type="GO" id="GO:0016491">
    <property type="term" value="F:oxidoreductase activity"/>
    <property type="evidence" value="ECO:0007669"/>
    <property type="project" value="InterPro"/>
</dbReference>
<dbReference type="PANTHER" id="PTHR43775">
    <property type="entry name" value="FATTY ACID SYNTHASE"/>
    <property type="match status" value="1"/>
</dbReference>
<feature type="domain" description="Carrier" evidence="6">
    <location>
        <begin position="1981"/>
        <end position="2060"/>
    </location>
</feature>
<dbReference type="InterPro" id="IPR020841">
    <property type="entry name" value="PKS_Beta-ketoAc_synthase_dom"/>
</dbReference>
<dbReference type="InterPro" id="IPR001227">
    <property type="entry name" value="Ac_transferase_dom_sf"/>
</dbReference>
<evidence type="ECO:0000256" key="3">
    <source>
        <dbReference type="ARBA" id="ARBA00022679"/>
    </source>
</evidence>
<proteinExistence type="predicted"/>
<dbReference type="InterPro" id="IPR036291">
    <property type="entry name" value="NAD(P)-bd_dom_sf"/>
</dbReference>
<evidence type="ECO:0000256" key="4">
    <source>
        <dbReference type="ARBA" id="ARBA00022857"/>
    </source>
</evidence>
<keyword evidence="9" id="KW-1185">Reference proteome</keyword>
<dbReference type="Gene3D" id="1.10.1200.10">
    <property type="entry name" value="ACP-like"/>
    <property type="match status" value="1"/>
</dbReference>
<dbReference type="Gene3D" id="3.40.47.10">
    <property type="match status" value="1"/>
</dbReference>
<dbReference type="Gene3D" id="3.40.366.10">
    <property type="entry name" value="Malonyl-Coenzyme A Acyl Carrier Protein, domain 2"/>
    <property type="match status" value="1"/>
</dbReference>
<accession>A0A9N9RQT8</accession>
<keyword evidence="4" id="KW-0521">NADP</keyword>
<dbReference type="InterPro" id="IPR016036">
    <property type="entry name" value="Malonyl_transacylase_ACP-bd"/>
</dbReference>
<dbReference type="InterPro" id="IPR013968">
    <property type="entry name" value="PKS_KR"/>
</dbReference>
<protein>
    <submittedName>
        <fullName evidence="8">Uncharacterized protein</fullName>
    </submittedName>
</protein>
<dbReference type="Pfam" id="PF00550">
    <property type="entry name" value="PP-binding"/>
    <property type="match status" value="1"/>
</dbReference>
<evidence type="ECO:0000259" key="6">
    <source>
        <dbReference type="PROSITE" id="PS50075"/>
    </source>
</evidence>
<dbReference type="InterPro" id="IPR020806">
    <property type="entry name" value="PKS_PP-bd"/>
</dbReference>
<dbReference type="SMART" id="SM00823">
    <property type="entry name" value="PKS_PP"/>
    <property type="match status" value="1"/>
</dbReference>
<dbReference type="InterPro" id="IPR036736">
    <property type="entry name" value="ACP-like_sf"/>
</dbReference>
<evidence type="ECO:0000256" key="1">
    <source>
        <dbReference type="ARBA" id="ARBA00022450"/>
    </source>
</evidence>
<dbReference type="InterPro" id="IPR029058">
    <property type="entry name" value="AB_hydrolase_fold"/>
</dbReference>
<dbReference type="InterPro" id="IPR014031">
    <property type="entry name" value="Ketoacyl_synth_C"/>
</dbReference>
<dbReference type="InterPro" id="IPR013149">
    <property type="entry name" value="ADH-like_C"/>
</dbReference>
<dbReference type="InterPro" id="IPR011032">
    <property type="entry name" value="GroES-like_sf"/>
</dbReference>
<dbReference type="GO" id="GO:0031177">
    <property type="term" value="F:phosphopantetheine binding"/>
    <property type="evidence" value="ECO:0007669"/>
    <property type="project" value="InterPro"/>
</dbReference>
<dbReference type="GO" id="GO:0006633">
    <property type="term" value="P:fatty acid biosynthetic process"/>
    <property type="evidence" value="ECO:0007669"/>
    <property type="project" value="InterPro"/>
</dbReference>
<dbReference type="SUPFAM" id="SSF51735">
    <property type="entry name" value="NAD(P)-binding Rossmann-fold domains"/>
    <property type="match status" value="2"/>
</dbReference>
<dbReference type="Pfam" id="PF08659">
    <property type="entry name" value="KR"/>
    <property type="match status" value="1"/>
</dbReference>
<dbReference type="InterPro" id="IPR016035">
    <property type="entry name" value="Acyl_Trfase/lysoPLipase"/>
</dbReference>
<dbReference type="InterPro" id="IPR018201">
    <property type="entry name" value="Ketoacyl_synth_AS"/>
</dbReference>
<dbReference type="SMART" id="SM00822">
    <property type="entry name" value="PKS_KR"/>
    <property type="match status" value="1"/>
</dbReference>
<dbReference type="Gene3D" id="3.90.180.10">
    <property type="entry name" value="Medium-chain alcohol dehydrogenases, catalytic domain"/>
    <property type="match status" value="1"/>
</dbReference>
<dbReference type="PROSITE" id="PS00606">
    <property type="entry name" value="KS3_1"/>
    <property type="match status" value="1"/>
</dbReference>
<dbReference type="Gene3D" id="3.30.70.3290">
    <property type="match status" value="1"/>
</dbReference>
<dbReference type="Gene3D" id="3.10.129.110">
    <property type="entry name" value="Polyketide synthase dehydratase"/>
    <property type="match status" value="1"/>
</dbReference>
<dbReference type="Pfam" id="PF00109">
    <property type="entry name" value="ketoacyl-synt"/>
    <property type="match status" value="1"/>
</dbReference>
<evidence type="ECO:0000256" key="2">
    <source>
        <dbReference type="ARBA" id="ARBA00022553"/>
    </source>
</evidence>
<reference evidence="8" key="2">
    <citation type="submission" date="2022-10" db="EMBL/GenBank/DDBJ databases">
        <authorList>
            <consortium name="ENA_rothamsted_submissions"/>
            <consortium name="culmorum"/>
            <person name="King R."/>
        </authorList>
    </citation>
    <scope>NUCLEOTIDE SEQUENCE</scope>
</reference>
<dbReference type="GO" id="GO:0004312">
    <property type="term" value="F:fatty acid synthase activity"/>
    <property type="evidence" value="ECO:0007669"/>
    <property type="project" value="TreeGrafter"/>
</dbReference>
<dbReference type="SMART" id="SM00829">
    <property type="entry name" value="PKS_ER"/>
    <property type="match status" value="1"/>
</dbReference>
<dbReference type="Pfam" id="PF16197">
    <property type="entry name" value="KAsynt_C_assoc"/>
    <property type="match status" value="1"/>
</dbReference>
<keyword evidence="5" id="KW-0511">Multifunctional enzyme</keyword>
<dbReference type="CDD" id="cd05195">
    <property type="entry name" value="enoyl_red"/>
    <property type="match status" value="1"/>
</dbReference>
<dbReference type="InterPro" id="IPR042104">
    <property type="entry name" value="PKS_dehydratase_sf"/>
</dbReference>
<dbReference type="Pfam" id="PF21149">
    <property type="entry name" value="FAS_pseudo-KR"/>
    <property type="match status" value="1"/>
</dbReference>
<dbReference type="Pfam" id="PF00698">
    <property type="entry name" value="Acyl_transf_1"/>
    <property type="match status" value="1"/>
</dbReference>
<dbReference type="InterPro" id="IPR014043">
    <property type="entry name" value="Acyl_transferase_dom"/>
</dbReference>
<dbReference type="InterPro" id="IPR016039">
    <property type="entry name" value="Thiolase-like"/>
</dbReference>